<dbReference type="InterPro" id="IPR007053">
    <property type="entry name" value="LRAT_dom"/>
</dbReference>
<dbReference type="GO" id="GO:0005737">
    <property type="term" value="C:cytoplasm"/>
    <property type="evidence" value="ECO:0007669"/>
    <property type="project" value="TreeGrafter"/>
</dbReference>
<dbReference type="Gene3D" id="3.90.1720.10">
    <property type="entry name" value="endopeptidase domain like (from Nostoc punctiforme)"/>
    <property type="match status" value="1"/>
</dbReference>
<evidence type="ECO:0000256" key="1">
    <source>
        <dbReference type="ARBA" id="ARBA00007824"/>
    </source>
</evidence>
<dbReference type="Proteomes" id="UP000694569">
    <property type="component" value="Unplaced"/>
</dbReference>
<keyword evidence="3" id="KW-0378">Hydrolase</keyword>
<reference evidence="6" key="2">
    <citation type="submission" date="2025-09" db="UniProtKB">
        <authorList>
            <consortium name="Ensembl"/>
        </authorList>
    </citation>
    <scope>IDENTIFICATION</scope>
</reference>
<keyword evidence="7" id="KW-1185">Reference proteome</keyword>
<name>A0A8C5R2Z0_9ANUR</name>
<keyword evidence="2" id="KW-0808">Transferase</keyword>
<dbReference type="PANTHER" id="PTHR13943">
    <property type="entry name" value="HRAS-LIKE SUPPRESSOR - RELATED"/>
    <property type="match status" value="1"/>
</dbReference>
<sequence>MALEGSQPNLGDLLEFPRDRYSHWGVYVGDEKIVHVIAESLVRGSVMKQLVTVVADGNRYRVNNKYDKRCAPRKPKEIVKSADKEVGNLTDYNLLTNNCEHFATMMRYGKTFSDQVTDAEETAVMAGAGVVTLPICPPVALGLLVSASVRSKK</sequence>
<dbReference type="Ensembl" id="ENSLLET00000048129.1">
    <property type="protein sequence ID" value="ENSLLEP00000046290.1"/>
    <property type="gene ID" value="ENSLLEG00000029356.1"/>
</dbReference>
<dbReference type="PROSITE" id="PS51934">
    <property type="entry name" value="LRAT"/>
    <property type="match status" value="1"/>
</dbReference>
<protein>
    <recommendedName>
        <fullName evidence="5">LRAT domain-containing protein</fullName>
    </recommendedName>
</protein>
<dbReference type="OrthoDB" id="421951at2759"/>
<dbReference type="GO" id="GO:0004623">
    <property type="term" value="F:phospholipase A2 activity"/>
    <property type="evidence" value="ECO:0007669"/>
    <property type="project" value="TreeGrafter"/>
</dbReference>
<evidence type="ECO:0000313" key="7">
    <source>
        <dbReference type="Proteomes" id="UP000694569"/>
    </source>
</evidence>
<accession>A0A8C5R2Z0</accession>
<dbReference type="GeneTree" id="ENSGT00940000162660"/>
<proteinExistence type="inferred from homology"/>
<dbReference type="Pfam" id="PF04970">
    <property type="entry name" value="LRAT"/>
    <property type="match status" value="1"/>
</dbReference>
<dbReference type="InterPro" id="IPR051496">
    <property type="entry name" value="H-rev107_PLA/AT"/>
</dbReference>
<comment type="similarity">
    <text evidence="1">Belongs to the H-rev107 family.</text>
</comment>
<dbReference type="AlphaFoldDB" id="A0A8C5R2Z0"/>
<dbReference type="GO" id="GO:0070292">
    <property type="term" value="P:N-acylphosphatidylethanolamine metabolic process"/>
    <property type="evidence" value="ECO:0007669"/>
    <property type="project" value="TreeGrafter"/>
</dbReference>
<organism evidence="6 7">
    <name type="scientific">Leptobrachium leishanense</name>
    <name type="common">Leishan spiny toad</name>
    <dbReference type="NCBI Taxonomy" id="445787"/>
    <lineage>
        <taxon>Eukaryota</taxon>
        <taxon>Metazoa</taxon>
        <taxon>Chordata</taxon>
        <taxon>Craniata</taxon>
        <taxon>Vertebrata</taxon>
        <taxon>Euteleostomi</taxon>
        <taxon>Amphibia</taxon>
        <taxon>Batrachia</taxon>
        <taxon>Anura</taxon>
        <taxon>Pelobatoidea</taxon>
        <taxon>Megophryidae</taxon>
        <taxon>Leptobrachium</taxon>
    </lineage>
</organism>
<reference evidence="6" key="1">
    <citation type="submission" date="2025-08" db="UniProtKB">
        <authorList>
            <consortium name="Ensembl"/>
        </authorList>
    </citation>
    <scope>IDENTIFICATION</scope>
</reference>
<keyword evidence="4" id="KW-0443">Lipid metabolism</keyword>
<dbReference type="PANTHER" id="PTHR13943:SF80">
    <property type="entry name" value="PHOSPHOLIPASE A AND ACYLTRANSFERASE 1-LIKE"/>
    <property type="match status" value="1"/>
</dbReference>
<evidence type="ECO:0000256" key="3">
    <source>
        <dbReference type="ARBA" id="ARBA00022801"/>
    </source>
</evidence>
<evidence type="ECO:0000256" key="2">
    <source>
        <dbReference type="ARBA" id="ARBA00022679"/>
    </source>
</evidence>
<evidence type="ECO:0000256" key="4">
    <source>
        <dbReference type="ARBA" id="ARBA00023098"/>
    </source>
</evidence>
<evidence type="ECO:0000313" key="6">
    <source>
        <dbReference type="Ensembl" id="ENSLLEP00000046290.1"/>
    </source>
</evidence>
<dbReference type="GO" id="GO:0008970">
    <property type="term" value="F:phospholipase A1 activity"/>
    <property type="evidence" value="ECO:0007669"/>
    <property type="project" value="TreeGrafter"/>
</dbReference>
<evidence type="ECO:0000259" key="5">
    <source>
        <dbReference type="PROSITE" id="PS51934"/>
    </source>
</evidence>
<feature type="domain" description="LRAT" evidence="5">
    <location>
        <begin position="13"/>
        <end position="115"/>
    </location>
</feature>
<dbReference type="GO" id="GO:0016410">
    <property type="term" value="F:N-acyltransferase activity"/>
    <property type="evidence" value="ECO:0007669"/>
    <property type="project" value="TreeGrafter"/>
</dbReference>